<dbReference type="Pfam" id="PF15410">
    <property type="entry name" value="PH_9"/>
    <property type="match status" value="1"/>
</dbReference>
<organism evidence="4 5">
    <name type="scientific">Mortierella hygrophila</name>
    <dbReference type="NCBI Taxonomy" id="979708"/>
    <lineage>
        <taxon>Eukaryota</taxon>
        <taxon>Fungi</taxon>
        <taxon>Fungi incertae sedis</taxon>
        <taxon>Mucoromycota</taxon>
        <taxon>Mortierellomycotina</taxon>
        <taxon>Mortierellomycetes</taxon>
        <taxon>Mortierellales</taxon>
        <taxon>Mortierellaceae</taxon>
        <taxon>Mortierella</taxon>
    </lineage>
</organism>
<dbReference type="SUPFAM" id="SSF50729">
    <property type="entry name" value="PH domain-like"/>
    <property type="match status" value="1"/>
</dbReference>
<dbReference type="SMART" id="SM00233">
    <property type="entry name" value="PH"/>
    <property type="match status" value="1"/>
</dbReference>
<dbReference type="EMBL" id="JAAAXW010000057">
    <property type="protein sequence ID" value="KAF9546370.1"/>
    <property type="molecule type" value="Genomic_DNA"/>
</dbReference>
<proteinExistence type="predicted"/>
<dbReference type="SMART" id="SM00222">
    <property type="entry name" value="Sec7"/>
    <property type="match status" value="1"/>
</dbReference>
<evidence type="ECO:0000259" key="2">
    <source>
        <dbReference type="PROSITE" id="PS50003"/>
    </source>
</evidence>
<dbReference type="InterPro" id="IPR011993">
    <property type="entry name" value="PH-like_dom_sf"/>
</dbReference>
<dbReference type="InterPro" id="IPR023394">
    <property type="entry name" value="Sec7_C_sf"/>
</dbReference>
<dbReference type="GO" id="GO:0005085">
    <property type="term" value="F:guanyl-nucleotide exchange factor activity"/>
    <property type="evidence" value="ECO:0007669"/>
    <property type="project" value="InterPro"/>
</dbReference>
<keyword evidence="5" id="KW-1185">Reference proteome</keyword>
<dbReference type="InterPro" id="IPR001849">
    <property type="entry name" value="PH_domain"/>
</dbReference>
<dbReference type="Pfam" id="PF01369">
    <property type="entry name" value="Sec7"/>
    <property type="match status" value="1"/>
</dbReference>
<feature type="domain" description="SEC7" evidence="3">
    <location>
        <begin position="82"/>
        <end position="228"/>
    </location>
</feature>
<dbReference type="SUPFAM" id="SSF48425">
    <property type="entry name" value="Sec7 domain"/>
    <property type="match status" value="1"/>
</dbReference>
<dbReference type="PROSITE" id="PS50190">
    <property type="entry name" value="SEC7"/>
    <property type="match status" value="1"/>
</dbReference>
<feature type="compositionally biased region" description="Polar residues" evidence="1">
    <location>
        <begin position="814"/>
        <end position="830"/>
    </location>
</feature>
<feature type="compositionally biased region" description="Low complexity" evidence="1">
    <location>
        <begin position="748"/>
        <end position="759"/>
    </location>
</feature>
<dbReference type="PROSITE" id="PS50003">
    <property type="entry name" value="PH_DOMAIN"/>
    <property type="match status" value="1"/>
</dbReference>
<feature type="domain" description="PH" evidence="2">
    <location>
        <begin position="383"/>
        <end position="518"/>
    </location>
</feature>
<dbReference type="Proteomes" id="UP000723463">
    <property type="component" value="Unassembled WGS sequence"/>
</dbReference>
<name>A0A9P6FB79_9FUNG</name>
<feature type="region of interest" description="Disordered" evidence="1">
    <location>
        <begin position="676"/>
        <end position="701"/>
    </location>
</feature>
<evidence type="ECO:0000313" key="4">
    <source>
        <dbReference type="EMBL" id="KAF9546370.1"/>
    </source>
</evidence>
<dbReference type="GO" id="GO:0032012">
    <property type="term" value="P:regulation of ARF protein signal transduction"/>
    <property type="evidence" value="ECO:0007669"/>
    <property type="project" value="InterPro"/>
</dbReference>
<feature type="compositionally biased region" description="Polar residues" evidence="1">
    <location>
        <begin position="676"/>
        <end position="695"/>
    </location>
</feature>
<feature type="region of interest" description="Disordered" evidence="1">
    <location>
        <begin position="913"/>
        <end position="952"/>
    </location>
</feature>
<feature type="compositionally biased region" description="Polar residues" evidence="1">
    <location>
        <begin position="916"/>
        <end position="933"/>
    </location>
</feature>
<feature type="region of interest" description="Disordered" evidence="1">
    <location>
        <begin position="1"/>
        <end position="89"/>
    </location>
</feature>
<dbReference type="PANTHER" id="PTHR10663:SF405">
    <property type="entry name" value="ARF GUANINE NUCLEOTIDE EXCHANGE FACTOR SYT1"/>
    <property type="match status" value="1"/>
</dbReference>
<feature type="compositionally biased region" description="Polar residues" evidence="1">
    <location>
        <begin position="22"/>
        <end position="48"/>
    </location>
</feature>
<accession>A0A9P6FB79</accession>
<feature type="region of interest" description="Disordered" evidence="1">
    <location>
        <begin position="746"/>
        <end position="797"/>
    </location>
</feature>
<dbReference type="InterPro" id="IPR000904">
    <property type="entry name" value="Sec7_dom"/>
</dbReference>
<dbReference type="PANTHER" id="PTHR10663">
    <property type="entry name" value="GUANYL-NUCLEOTIDE EXCHANGE FACTOR"/>
    <property type="match status" value="1"/>
</dbReference>
<evidence type="ECO:0000259" key="3">
    <source>
        <dbReference type="PROSITE" id="PS50190"/>
    </source>
</evidence>
<evidence type="ECO:0000256" key="1">
    <source>
        <dbReference type="SAM" id="MobiDB-lite"/>
    </source>
</evidence>
<dbReference type="InterPro" id="IPR035999">
    <property type="entry name" value="Sec7_dom_sf"/>
</dbReference>
<gene>
    <name evidence="4" type="ORF">EC957_009859</name>
</gene>
<feature type="compositionally biased region" description="Polar residues" evidence="1">
    <location>
        <begin position="839"/>
        <end position="854"/>
    </location>
</feature>
<dbReference type="InterPro" id="IPR041681">
    <property type="entry name" value="PH_9"/>
</dbReference>
<comment type="caution">
    <text evidence="4">The sequence shown here is derived from an EMBL/GenBank/DDBJ whole genome shotgun (WGS) entry which is preliminary data.</text>
</comment>
<dbReference type="Gene3D" id="1.10.1000.11">
    <property type="entry name" value="Arf Nucleotide-binding Site Opener,domain 2"/>
    <property type="match status" value="1"/>
</dbReference>
<feature type="compositionally biased region" description="Polar residues" evidence="1">
    <location>
        <begin position="55"/>
        <end position="75"/>
    </location>
</feature>
<dbReference type="AlphaFoldDB" id="A0A9P6FB79"/>
<feature type="region of interest" description="Disordered" evidence="1">
    <location>
        <begin position="814"/>
        <end position="864"/>
    </location>
</feature>
<reference evidence="4" key="1">
    <citation type="journal article" date="2020" name="Fungal Divers.">
        <title>Resolving the Mortierellaceae phylogeny through synthesis of multi-gene phylogenetics and phylogenomics.</title>
        <authorList>
            <person name="Vandepol N."/>
            <person name="Liber J."/>
            <person name="Desiro A."/>
            <person name="Na H."/>
            <person name="Kennedy M."/>
            <person name="Barry K."/>
            <person name="Grigoriev I.V."/>
            <person name="Miller A.N."/>
            <person name="O'Donnell K."/>
            <person name="Stajich J.E."/>
            <person name="Bonito G."/>
        </authorList>
    </citation>
    <scope>NUCLEOTIDE SEQUENCE</scope>
    <source>
        <strain evidence="4">NRRL 2591</strain>
    </source>
</reference>
<evidence type="ECO:0000313" key="5">
    <source>
        <dbReference type="Proteomes" id="UP000723463"/>
    </source>
</evidence>
<dbReference type="Gene3D" id="2.30.29.30">
    <property type="entry name" value="Pleckstrin-homology domain (PH domain)/Phosphotyrosine-binding domain (PTB)"/>
    <property type="match status" value="1"/>
</dbReference>
<protein>
    <submittedName>
        <fullName evidence="4">Uncharacterized protein</fullName>
    </submittedName>
</protein>
<sequence>MVPSGWPADPNSTETGKVPTGELNTKPTATSGLTPASGQEPTTPSTLITPPEDYSATNTQDNGNSKNTHTNTRTEANAGETDDSSTWPEHPRQFLERVKETVSKAELGTLLSKEPDPFHQAVLRIHMESFDFRRDPIDLALRHNKSIESSKHSLASTTHAIPISFVHQADVVYTIAFSLMLLHTDAHNKNVRYKMSKDQYVRQAKSIDGVNTIPADILEVLYDNITYLKFVYAEDEMDVDGQRIAEVQPTSGSWFPRRRTASNQRADSYNMIRHGSIAHLAPDLTDLIPFRWPYYWKGTIEMVDNVQINNQFTRAPLTYVPGLRTRGHGHYISHEPSNLGQGAHSIRPDTMIHLDGDRDPTLDAVRRYNDNVVVSQDGSAELKIVKFGILSRKIDVENGKKSAVRGWRDLGIILSGSQLLFFTDTTWFQQQRASNVGFNPQHPPEEDGYFASEMRGGSPSMPQALISTLDSIAVIDSSYQKYPHVFRLVCPNGKQYLFRADTEHEMNDWMAKINYASAFKTAGVRLRNYRVAWADDVIWIKDEQGRHQLRRRQKAGSPTRAEPLDGRSQLLQAKMKDIDRQINACSASLAAELRLARGLEVMIPLQSATRQKIVQSATVVGKRLRQLMLERTKLDCFRTILERDLAVVSAERPALGSSKLSCDRLGVGVYGNESLSGTTDYSHTTVDSGTLQSGTDGLGQDPDDLDYTKTLRQHPSMPSDQRHQLSHRCSPSMNDHMDHIKDEYVLDSTRTSQSSNRSTKGPIKSRLHAPDFQRTVSENVINDARRSQPTNNAEIPIGPMAIQAAIIDAARGTQGTIPSTMSSPDPNHYQNAGGPSPTHALSQQYSQSPNSPTTGPALLTPETSAGRSIIRSRALSMPGQRPNMMPRTVSIYSSSSQTASRLKQIFEQGLGHFKWGSSNQSNPGSTLKSNTLFSPGDNDSDPSFIPESSSRP</sequence>